<feature type="compositionally biased region" description="Basic and acidic residues" evidence="1">
    <location>
        <begin position="1"/>
        <end position="15"/>
    </location>
</feature>
<gene>
    <name evidence="3" type="ORF">QBC38DRAFT_459812</name>
</gene>
<proteinExistence type="predicted"/>
<evidence type="ECO:0000313" key="3">
    <source>
        <dbReference type="EMBL" id="KAK4223023.1"/>
    </source>
</evidence>
<evidence type="ECO:0000259" key="2">
    <source>
        <dbReference type="PROSITE" id="PS50181"/>
    </source>
</evidence>
<evidence type="ECO:0000256" key="1">
    <source>
        <dbReference type="SAM" id="MobiDB-lite"/>
    </source>
</evidence>
<reference evidence="3" key="2">
    <citation type="submission" date="2023-05" db="EMBL/GenBank/DDBJ databases">
        <authorList>
            <consortium name="Lawrence Berkeley National Laboratory"/>
            <person name="Steindorff A."/>
            <person name="Hensen N."/>
            <person name="Bonometti L."/>
            <person name="Westerberg I."/>
            <person name="Brannstrom I.O."/>
            <person name="Guillou S."/>
            <person name="Cros-Aarteil S."/>
            <person name="Calhoun S."/>
            <person name="Haridas S."/>
            <person name="Kuo A."/>
            <person name="Mondo S."/>
            <person name="Pangilinan J."/>
            <person name="Riley R."/>
            <person name="Labutti K."/>
            <person name="Andreopoulos B."/>
            <person name="Lipzen A."/>
            <person name="Chen C."/>
            <person name="Yanf M."/>
            <person name="Daum C."/>
            <person name="Ng V."/>
            <person name="Clum A."/>
            <person name="Ohm R."/>
            <person name="Martin F."/>
            <person name="Silar P."/>
            <person name="Natvig D."/>
            <person name="Lalanne C."/>
            <person name="Gautier V."/>
            <person name="Ament-Velasquez S.L."/>
            <person name="Kruys A."/>
            <person name="Hutchinson M.I."/>
            <person name="Powell A.J."/>
            <person name="Barry K."/>
            <person name="Miller A.N."/>
            <person name="Grigoriev I.V."/>
            <person name="Debuchy R."/>
            <person name="Gladieux P."/>
            <person name="Thoren M.H."/>
            <person name="Johannesson H."/>
        </authorList>
    </citation>
    <scope>NUCLEOTIDE SEQUENCE</scope>
    <source>
        <strain evidence="3">CBS 990.96</strain>
    </source>
</reference>
<dbReference type="SUPFAM" id="SSF81383">
    <property type="entry name" value="F-box domain"/>
    <property type="match status" value="1"/>
</dbReference>
<dbReference type="Pfam" id="PF12937">
    <property type="entry name" value="F-box-like"/>
    <property type="match status" value="1"/>
</dbReference>
<dbReference type="EMBL" id="MU865444">
    <property type="protein sequence ID" value="KAK4223023.1"/>
    <property type="molecule type" value="Genomic_DNA"/>
</dbReference>
<reference evidence="3" key="1">
    <citation type="journal article" date="2023" name="Mol. Phylogenet. Evol.">
        <title>Genome-scale phylogeny and comparative genomics of the fungal order Sordariales.</title>
        <authorList>
            <person name="Hensen N."/>
            <person name="Bonometti L."/>
            <person name="Westerberg I."/>
            <person name="Brannstrom I.O."/>
            <person name="Guillou S."/>
            <person name="Cros-Aarteil S."/>
            <person name="Calhoun S."/>
            <person name="Haridas S."/>
            <person name="Kuo A."/>
            <person name="Mondo S."/>
            <person name="Pangilinan J."/>
            <person name="Riley R."/>
            <person name="LaButti K."/>
            <person name="Andreopoulos B."/>
            <person name="Lipzen A."/>
            <person name="Chen C."/>
            <person name="Yan M."/>
            <person name="Daum C."/>
            <person name="Ng V."/>
            <person name="Clum A."/>
            <person name="Steindorff A."/>
            <person name="Ohm R.A."/>
            <person name="Martin F."/>
            <person name="Silar P."/>
            <person name="Natvig D.O."/>
            <person name="Lalanne C."/>
            <person name="Gautier V."/>
            <person name="Ament-Velasquez S.L."/>
            <person name="Kruys A."/>
            <person name="Hutchinson M.I."/>
            <person name="Powell A.J."/>
            <person name="Barry K."/>
            <person name="Miller A.N."/>
            <person name="Grigoriev I.V."/>
            <person name="Debuchy R."/>
            <person name="Gladieux P."/>
            <person name="Hiltunen Thoren M."/>
            <person name="Johannesson H."/>
        </authorList>
    </citation>
    <scope>NUCLEOTIDE SEQUENCE</scope>
    <source>
        <strain evidence="3">CBS 990.96</strain>
    </source>
</reference>
<keyword evidence="4" id="KW-1185">Reference proteome</keyword>
<name>A0AAN6YPG4_9PEZI</name>
<dbReference type="Proteomes" id="UP001301958">
    <property type="component" value="Unassembled WGS sequence"/>
</dbReference>
<dbReference type="PROSITE" id="PS50181">
    <property type="entry name" value="FBOX"/>
    <property type="match status" value="1"/>
</dbReference>
<sequence length="91" mass="10271">MDRIQDFNAKRKGSLDDNSQPQSKELRLTEETVANDSETAAAMIMDLPQEILDLIATYLEPREVLAMSMASKHLYDVLAAARWNRVVFSNA</sequence>
<evidence type="ECO:0000313" key="4">
    <source>
        <dbReference type="Proteomes" id="UP001301958"/>
    </source>
</evidence>
<accession>A0AAN6YPG4</accession>
<organism evidence="3 4">
    <name type="scientific">Podospora fimiseda</name>
    <dbReference type="NCBI Taxonomy" id="252190"/>
    <lineage>
        <taxon>Eukaryota</taxon>
        <taxon>Fungi</taxon>
        <taxon>Dikarya</taxon>
        <taxon>Ascomycota</taxon>
        <taxon>Pezizomycotina</taxon>
        <taxon>Sordariomycetes</taxon>
        <taxon>Sordariomycetidae</taxon>
        <taxon>Sordariales</taxon>
        <taxon>Podosporaceae</taxon>
        <taxon>Podospora</taxon>
    </lineage>
</organism>
<dbReference type="InterPro" id="IPR036047">
    <property type="entry name" value="F-box-like_dom_sf"/>
</dbReference>
<feature type="domain" description="F-box" evidence="2">
    <location>
        <begin position="41"/>
        <end position="86"/>
    </location>
</feature>
<comment type="caution">
    <text evidence="3">The sequence shown here is derived from an EMBL/GenBank/DDBJ whole genome shotgun (WGS) entry which is preliminary data.</text>
</comment>
<dbReference type="CDD" id="cd09917">
    <property type="entry name" value="F-box_SF"/>
    <property type="match status" value="1"/>
</dbReference>
<dbReference type="AlphaFoldDB" id="A0AAN6YPG4"/>
<dbReference type="InterPro" id="IPR001810">
    <property type="entry name" value="F-box_dom"/>
</dbReference>
<protein>
    <recommendedName>
        <fullName evidence="2">F-box domain-containing protein</fullName>
    </recommendedName>
</protein>
<feature type="region of interest" description="Disordered" evidence="1">
    <location>
        <begin position="1"/>
        <end position="31"/>
    </location>
</feature>